<gene>
    <name evidence="2" type="ORF">RAMLITH_17790</name>
</gene>
<organism evidence="2 3">
    <name type="scientific">Ramlibacter lithotrophicus</name>
    <dbReference type="NCBI Taxonomy" id="2606681"/>
    <lineage>
        <taxon>Bacteria</taxon>
        <taxon>Pseudomonadati</taxon>
        <taxon>Pseudomonadota</taxon>
        <taxon>Betaproteobacteria</taxon>
        <taxon>Burkholderiales</taxon>
        <taxon>Comamonadaceae</taxon>
        <taxon>Ramlibacter</taxon>
    </lineage>
</organism>
<keyword evidence="3" id="KW-1185">Reference proteome</keyword>
<dbReference type="RefSeq" id="WP_168108808.1">
    <property type="nucleotide sequence ID" value="NZ_VTOX01000007.1"/>
</dbReference>
<name>A0A7X6DI97_9BURK</name>
<evidence type="ECO:0000256" key="1">
    <source>
        <dbReference type="SAM" id="Phobius"/>
    </source>
</evidence>
<feature type="transmembrane region" description="Helical" evidence="1">
    <location>
        <begin position="43"/>
        <end position="68"/>
    </location>
</feature>
<reference evidence="2 3" key="1">
    <citation type="journal article" date="2020" name="Nature">
        <title>Bacterial chemolithoautotrophy via manganese oxidation.</title>
        <authorList>
            <person name="Yu H."/>
            <person name="Leadbetter J.R."/>
        </authorList>
    </citation>
    <scope>NUCLEOTIDE SEQUENCE [LARGE SCALE GENOMIC DNA]</scope>
    <source>
        <strain evidence="2 3">RBP-1</strain>
    </source>
</reference>
<dbReference type="EMBL" id="VTOX01000007">
    <property type="protein sequence ID" value="NKE67677.1"/>
    <property type="molecule type" value="Genomic_DNA"/>
</dbReference>
<protein>
    <submittedName>
        <fullName evidence="2">DUF2970 domain-containing protein</fullName>
    </submittedName>
</protein>
<proteinExistence type="predicted"/>
<comment type="caution">
    <text evidence="2">The sequence shown here is derived from an EMBL/GenBank/DDBJ whole genome shotgun (WGS) entry which is preliminary data.</text>
</comment>
<keyword evidence="1" id="KW-1133">Transmembrane helix</keyword>
<dbReference type="AlphaFoldDB" id="A0A7X6DI97"/>
<dbReference type="InterPro" id="IPR021344">
    <property type="entry name" value="DUF2970"/>
</dbReference>
<dbReference type="Pfam" id="PF11174">
    <property type="entry name" value="DUF2970"/>
    <property type="match status" value="1"/>
</dbReference>
<accession>A0A7X6DI97</accession>
<dbReference type="Proteomes" id="UP000521868">
    <property type="component" value="Unassembled WGS sequence"/>
</dbReference>
<sequence>MAGVEPGPRKGSFWRTAKAVAWAFLGVRQNRAWGDDMRSLNPLHIVVVALVAVVVFVGSLVALVHWVAG</sequence>
<evidence type="ECO:0000313" key="2">
    <source>
        <dbReference type="EMBL" id="NKE67677.1"/>
    </source>
</evidence>
<keyword evidence="1" id="KW-0812">Transmembrane</keyword>
<evidence type="ECO:0000313" key="3">
    <source>
        <dbReference type="Proteomes" id="UP000521868"/>
    </source>
</evidence>
<keyword evidence="1" id="KW-0472">Membrane</keyword>